<evidence type="ECO:0000259" key="12">
    <source>
        <dbReference type="PROSITE" id="PS50209"/>
    </source>
</evidence>
<dbReference type="CDD" id="cd00116">
    <property type="entry name" value="LRR_RI"/>
    <property type="match status" value="1"/>
</dbReference>
<evidence type="ECO:0000256" key="3">
    <source>
        <dbReference type="ARBA" id="ARBA00004193"/>
    </source>
</evidence>
<evidence type="ECO:0000256" key="6">
    <source>
        <dbReference type="ARBA" id="ARBA00022614"/>
    </source>
</evidence>
<reference evidence="16" key="1">
    <citation type="submission" date="2025-08" db="UniProtKB">
        <authorList>
            <consortium name="RefSeq"/>
        </authorList>
    </citation>
    <scope>IDENTIFICATION</scope>
    <source>
        <tissue evidence="16">Brain</tissue>
    </source>
</reference>
<dbReference type="PROSITE" id="PS51830">
    <property type="entry name" value="FIIND"/>
    <property type="match status" value="1"/>
</dbReference>
<evidence type="ECO:0000259" key="14">
    <source>
        <dbReference type="PROSITE" id="PS51830"/>
    </source>
</evidence>
<dbReference type="PANTHER" id="PTHR24106">
    <property type="entry name" value="NACHT, LRR AND CARD DOMAINS-CONTAINING"/>
    <property type="match status" value="1"/>
</dbReference>
<dbReference type="PROSITE" id="PS50824">
    <property type="entry name" value="DAPIN"/>
    <property type="match status" value="1"/>
</dbReference>
<evidence type="ECO:0000256" key="9">
    <source>
        <dbReference type="ARBA" id="ARBA00023233"/>
    </source>
</evidence>
<dbReference type="InterPro" id="IPR001611">
    <property type="entry name" value="Leu-rich_rpt"/>
</dbReference>
<feature type="domain" description="Pyrin" evidence="13">
    <location>
        <begin position="763"/>
        <end position="854"/>
    </location>
</feature>
<dbReference type="GO" id="GO:0012501">
    <property type="term" value="P:programmed cell death"/>
    <property type="evidence" value="ECO:0007669"/>
    <property type="project" value="UniProtKB-KW"/>
</dbReference>
<evidence type="ECO:0000313" key="15">
    <source>
        <dbReference type="Proteomes" id="UP000694890"/>
    </source>
</evidence>
<organism evidence="15 16">
    <name type="scientific">Lates calcarifer</name>
    <name type="common">Barramundi</name>
    <name type="synonym">Holocentrus calcarifer</name>
    <dbReference type="NCBI Taxonomy" id="8187"/>
    <lineage>
        <taxon>Eukaryota</taxon>
        <taxon>Metazoa</taxon>
        <taxon>Chordata</taxon>
        <taxon>Craniata</taxon>
        <taxon>Vertebrata</taxon>
        <taxon>Euteleostomi</taxon>
        <taxon>Actinopterygii</taxon>
        <taxon>Neopterygii</taxon>
        <taxon>Teleostei</taxon>
        <taxon>Neoteleostei</taxon>
        <taxon>Acanthomorphata</taxon>
        <taxon>Carangaria</taxon>
        <taxon>Carangaria incertae sedis</taxon>
        <taxon>Centropomidae</taxon>
        <taxon>Lates</taxon>
    </lineage>
</organism>
<dbReference type="InterPro" id="IPR011029">
    <property type="entry name" value="DEATH-like_dom_sf"/>
</dbReference>
<feature type="domain" description="FIIND" evidence="14">
    <location>
        <begin position="502"/>
        <end position="777"/>
    </location>
</feature>
<keyword evidence="9" id="KW-1271">Inflammasome</keyword>
<dbReference type="GO" id="GO:0042981">
    <property type="term" value="P:regulation of apoptotic process"/>
    <property type="evidence" value="ECO:0007669"/>
    <property type="project" value="InterPro"/>
</dbReference>
<keyword evidence="6" id="KW-0433">Leucine-rich repeat</keyword>
<dbReference type="SMART" id="SM01289">
    <property type="entry name" value="PYRIN"/>
    <property type="match status" value="1"/>
</dbReference>
<dbReference type="Proteomes" id="UP000694890">
    <property type="component" value="Unplaced"/>
</dbReference>
<protein>
    <submittedName>
        <fullName evidence="16">Uncharacterized protein LOC108894854 isoform X3</fullName>
    </submittedName>
</protein>
<dbReference type="Pfam" id="PF13516">
    <property type="entry name" value="LRR_6"/>
    <property type="match status" value="7"/>
</dbReference>
<comment type="subcellular location">
    <subcellularLocation>
        <location evidence="2">Basolateral cell membrane</location>
    </subcellularLocation>
    <subcellularLocation>
        <location evidence="3">Cell membrane</location>
        <topology evidence="3">Lipid-anchor</topology>
    </subcellularLocation>
    <subcellularLocation>
        <location evidence="1">Inflammasome</location>
    </subcellularLocation>
</comment>
<evidence type="ECO:0000256" key="7">
    <source>
        <dbReference type="ARBA" id="ARBA00022670"/>
    </source>
</evidence>
<keyword evidence="7" id="KW-0378">Hydrolase</keyword>
<dbReference type="InterPro" id="IPR051261">
    <property type="entry name" value="NLR"/>
</dbReference>
<dbReference type="SMART" id="SM00368">
    <property type="entry name" value="LRR_RI"/>
    <property type="match status" value="13"/>
</dbReference>
<evidence type="ECO:0000256" key="1">
    <source>
        <dbReference type="ARBA" id="ARBA00004110"/>
    </source>
</evidence>
<dbReference type="SUPFAM" id="SSF52047">
    <property type="entry name" value="RNI-like"/>
    <property type="match status" value="2"/>
</dbReference>
<dbReference type="GO" id="GO:0016323">
    <property type="term" value="C:basolateral plasma membrane"/>
    <property type="evidence" value="ECO:0007669"/>
    <property type="project" value="UniProtKB-SubCell"/>
</dbReference>
<dbReference type="GO" id="GO:0006508">
    <property type="term" value="P:proteolysis"/>
    <property type="evidence" value="ECO:0007669"/>
    <property type="project" value="UniProtKB-KW"/>
</dbReference>
<dbReference type="PROSITE" id="PS50209">
    <property type="entry name" value="CARD"/>
    <property type="match status" value="1"/>
</dbReference>
<comment type="similarity">
    <text evidence="10">Belongs to the NOD1-NOD2 family.</text>
</comment>
<dbReference type="Gene3D" id="3.80.10.10">
    <property type="entry name" value="Ribonuclease Inhibitor"/>
    <property type="match status" value="3"/>
</dbReference>
<feature type="domain" description="CARD" evidence="12">
    <location>
        <begin position="870"/>
        <end position="960"/>
    </location>
</feature>
<dbReference type="Pfam" id="PF23679">
    <property type="entry name" value="UPA-FIIND"/>
    <property type="match status" value="1"/>
</dbReference>
<evidence type="ECO:0000256" key="2">
    <source>
        <dbReference type="ARBA" id="ARBA00004187"/>
    </source>
</evidence>
<dbReference type="Pfam" id="PF13553">
    <property type="entry name" value="FIIND"/>
    <property type="match status" value="1"/>
</dbReference>
<dbReference type="GO" id="GO:0008233">
    <property type="term" value="F:peptidase activity"/>
    <property type="evidence" value="ECO:0007669"/>
    <property type="project" value="UniProtKB-KW"/>
</dbReference>
<dbReference type="Pfam" id="PF00619">
    <property type="entry name" value="CARD"/>
    <property type="match status" value="1"/>
</dbReference>
<feature type="region of interest" description="Disordered" evidence="11">
    <location>
        <begin position="850"/>
        <end position="873"/>
    </location>
</feature>
<sequence>MITITMISVSVTMSEEVLDELDLTKYKTEEERWRMIPAVRSCRKARFNNCGLSATHCEVVASALKSNPSHLRELDLSENTDLKDSGVKILSTGLENPNCRLETLRLKNCSLSKISCSSLVSALKSNPSHLRDLELSWNKLQDSAVKELCGFLLSPDCRLETLRLKNCWLSKISCSSLASALKSNPSHLRDLDLSGNNLHDSGVKELCGFLQSPDCRLETLRLSLCSLSKISCSSLVSALKSNPSHLRDLDLSNNDLYNPGVKELCGFLQSPDCRLETLRLRSCWLSEISCSSLASALKSNPSHLRDLDLSWNDLKDSGVKDLCGFLQSPDCRLETLRLKNCWLSEISCSSLVSALKSNPSHLRHLDPSYNKLHDSGVKELCGFLQSPDCRLETLRLKNCWLSEISCSSLVSALKSNPSHLRELDLSYNIDLQDSAVKELCDLVESPDCGLETLRVPGWVIRSSIDKTCVSDVKLNTNDTKKPDVTEDNIKKLSVSEDATKKLEPPSSFRPELKTESAQVSYRFRCPGPGGFECSSTGLVFVVDKEAELFYRTVQWDESLLQSAGKTPAGPPFSIQCPEAAVCELHLPHCETKDALQVKGLLSVVHISDDGLSILEPQEITDTHVVVKVPHLSVFGLVRDKVKQLLRKSINCNVLLFLRHLAKEHRALDVFLLPTNIPLSEVKAQHDDAKYIRTSSNCLLSTGQSYSVRCEPEDLEVQPERERFLSNYGPNYFPTFEVFLTSNPERVTVMVQDQEKTEVWKRIIYLPVTKTDLISILNDLTDDEFENFKGHLRCEALDNFSPIKMDLMLKTARQHAVDLMVQKYGLVGAVGVMGEGLKSINRNNLVKQLQAVSSGAEGSDPGPGPCPSGSQSVSAEEKLMSVRTQFISRVSEPVLQKLLDKLLECGVITDDEMDLSGTASRADKARVVIDTVRRKGSEASSALISALCEEDRWLSTELNLT</sequence>
<name>A0AAJ8B570_LATCA</name>
<evidence type="ECO:0000256" key="10">
    <source>
        <dbReference type="ARBA" id="ARBA00038296"/>
    </source>
</evidence>
<evidence type="ECO:0000256" key="4">
    <source>
        <dbReference type="ARBA" id="ARBA00022490"/>
    </source>
</evidence>
<dbReference type="SUPFAM" id="SSF47986">
    <property type="entry name" value="DEATH domain"/>
    <property type="match status" value="2"/>
</dbReference>
<evidence type="ECO:0000256" key="5">
    <source>
        <dbReference type="ARBA" id="ARBA00022590"/>
    </source>
</evidence>
<dbReference type="RefSeq" id="XP_050925417.1">
    <property type="nucleotide sequence ID" value="XM_051069460.1"/>
</dbReference>
<dbReference type="GeneID" id="108894854"/>
<dbReference type="InterPro" id="IPR025307">
    <property type="entry name" value="FIIND_dom"/>
</dbReference>
<keyword evidence="7" id="KW-0645">Protease</keyword>
<evidence type="ECO:0000256" key="8">
    <source>
        <dbReference type="ARBA" id="ARBA00022737"/>
    </source>
</evidence>
<gene>
    <name evidence="16" type="primary">LOC108894854</name>
</gene>
<evidence type="ECO:0000259" key="13">
    <source>
        <dbReference type="PROSITE" id="PS50824"/>
    </source>
</evidence>
<keyword evidence="5" id="KW-1210">Necrosis</keyword>
<dbReference type="Gene3D" id="1.10.533.10">
    <property type="entry name" value="Death Domain, Fas"/>
    <property type="match status" value="2"/>
</dbReference>
<dbReference type="SMART" id="SM00114">
    <property type="entry name" value="CARD"/>
    <property type="match status" value="1"/>
</dbReference>
<evidence type="ECO:0000313" key="16">
    <source>
        <dbReference type="RefSeq" id="XP_050925417.1"/>
    </source>
</evidence>
<evidence type="ECO:0000256" key="11">
    <source>
        <dbReference type="SAM" id="MobiDB-lite"/>
    </source>
</evidence>
<dbReference type="GO" id="GO:0061702">
    <property type="term" value="C:canonical inflammasome complex"/>
    <property type="evidence" value="ECO:0007669"/>
    <property type="project" value="UniProtKB-SubCell"/>
</dbReference>
<keyword evidence="4" id="KW-0963">Cytoplasm</keyword>
<dbReference type="Pfam" id="PF02758">
    <property type="entry name" value="PYRIN"/>
    <property type="match status" value="1"/>
</dbReference>
<dbReference type="InterPro" id="IPR004020">
    <property type="entry name" value="DAPIN"/>
</dbReference>
<proteinExistence type="inferred from homology"/>
<keyword evidence="8" id="KW-0677">Repeat</keyword>
<dbReference type="AlphaFoldDB" id="A0AAJ8B570"/>
<accession>A0AAJ8B570</accession>
<dbReference type="InterPro" id="IPR032675">
    <property type="entry name" value="LRR_dom_sf"/>
</dbReference>
<dbReference type="InterPro" id="IPR001315">
    <property type="entry name" value="CARD"/>
</dbReference>